<gene>
    <name evidence="6" type="ORF">SLOPH_443</name>
</gene>
<name>S7WDX2_SPRLO</name>
<feature type="domain" description="Homeobox" evidence="5">
    <location>
        <begin position="135"/>
        <end position="194"/>
    </location>
</feature>
<evidence type="ECO:0000256" key="1">
    <source>
        <dbReference type="ARBA" id="ARBA00023125"/>
    </source>
</evidence>
<dbReference type="InterPro" id="IPR008422">
    <property type="entry name" value="KN_HD"/>
</dbReference>
<feature type="DNA-binding region" description="Homeobox" evidence="4">
    <location>
        <begin position="137"/>
        <end position="195"/>
    </location>
</feature>
<dbReference type="SMART" id="SM00389">
    <property type="entry name" value="HOX"/>
    <property type="match status" value="1"/>
</dbReference>
<dbReference type="GO" id="GO:0003677">
    <property type="term" value="F:DNA binding"/>
    <property type="evidence" value="ECO:0007669"/>
    <property type="project" value="UniProtKB-UniRule"/>
</dbReference>
<dbReference type="GO" id="GO:0006355">
    <property type="term" value="P:regulation of DNA-templated transcription"/>
    <property type="evidence" value="ECO:0007669"/>
    <property type="project" value="InterPro"/>
</dbReference>
<evidence type="ECO:0000313" key="6">
    <source>
        <dbReference type="EMBL" id="EPR79977.1"/>
    </source>
</evidence>
<dbReference type="CDD" id="cd00086">
    <property type="entry name" value="homeodomain"/>
    <property type="match status" value="1"/>
</dbReference>
<keyword evidence="7" id="KW-1185">Reference proteome</keyword>
<evidence type="ECO:0000259" key="5">
    <source>
        <dbReference type="PROSITE" id="PS50071"/>
    </source>
</evidence>
<dbReference type="Proteomes" id="UP000014978">
    <property type="component" value="Unassembled WGS sequence"/>
</dbReference>
<keyword evidence="3 4" id="KW-0539">Nucleus</keyword>
<keyword evidence="1 4" id="KW-0238">DNA-binding</keyword>
<comment type="subcellular location">
    <subcellularLocation>
        <location evidence="4">Nucleus</location>
    </subcellularLocation>
</comment>
<comment type="caution">
    <text evidence="6">The sequence shown here is derived from an EMBL/GenBank/DDBJ whole genome shotgun (WGS) entry which is preliminary data.</text>
</comment>
<dbReference type="InterPro" id="IPR050224">
    <property type="entry name" value="TALE_homeobox"/>
</dbReference>
<dbReference type="InterPro" id="IPR001356">
    <property type="entry name" value="HD"/>
</dbReference>
<dbReference type="Gene3D" id="1.10.10.60">
    <property type="entry name" value="Homeodomain-like"/>
    <property type="match status" value="1"/>
</dbReference>
<dbReference type="VEuPathDB" id="MicrosporidiaDB:SLOPH_443"/>
<protein>
    <submittedName>
        <fullName evidence="6">Homeobox protein</fullName>
    </submittedName>
</protein>
<dbReference type="AlphaFoldDB" id="S7WDX2"/>
<reference evidence="7" key="1">
    <citation type="journal article" date="2013" name="PLoS Genet.">
        <title>The genome of Spraguea lophii and the basis of host-microsporidian interactions.</title>
        <authorList>
            <person name="Campbell S.E."/>
            <person name="Williams T.A."/>
            <person name="Yousuf A."/>
            <person name="Soanes D.M."/>
            <person name="Paszkiewicz K.H."/>
            <person name="Williams B.A.P."/>
        </authorList>
    </citation>
    <scope>NUCLEOTIDE SEQUENCE [LARGE SCALE GENOMIC DNA]</scope>
    <source>
        <strain evidence="7">42_110</strain>
    </source>
</reference>
<dbReference type="InParanoid" id="S7WDX2"/>
<dbReference type="OrthoDB" id="10056939at2759"/>
<dbReference type="Pfam" id="PF05920">
    <property type="entry name" value="Homeobox_KN"/>
    <property type="match status" value="1"/>
</dbReference>
<evidence type="ECO:0000256" key="4">
    <source>
        <dbReference type="PROSITE-ProRule" id="PRU00108"/>
    </source>
</evidence>
<organism evidence="6 7">
    <name type="scientific">Spraguea lophii (strain 42_110)</name>
    <name type="common">Microsporidian parasite</name>
    <dbReference type="NCBI Taxonomy" id="1358809"/>
    <lineage>
        <taxon>Eukaryota</taxon>
        <taxon>Fungi</taxon>
        <taxon>Fungi incertae sedis</taxon>
        <taxon>Microsporidia</taxon>
        <taxon>Spragueidae</taxon>
        <taxon>Spraguea</taxon>
    </lineage>
</organism>
<dbReference type="PANTHER" id="PTHR11850">
    <property type="entry name" value="HOMEOBOX PROTEIN TRANSCRIPTION FACTORS"/>
    <property type="match status" value="1"/>
</dbReference>
<sequence>MFSNITSSRTLLKKLIYLEKSFLENYISNETLEKYLKHIRNNILEHKINIKKVESVMNDYLASMIIIERLEATIATNIKIEEQVQSLVAKFISFSEKASFEVINYIDETALASKNDSIKTTLKVTQAHDSYILFKKRKNFSSQAVNKLKKWIIQNKKNPYPTNEKKLQLCLETGLEPKQINNWFINARRRLLNTSSPDNDID</sequence>
<dbReference type="HOGENOM" id="CLU_106819_0_0_1"/>
<evidence type="ECO:0000256" key="2">
    <source>
        <dbReference type="ARBA" id="ARBA00023155"/>
    </source>
</evidence>
<dbReference type="EMBL" id="ATCN01000054">
    <property type="protein sequence ID" value="EPR79977.1"/>
    <property type="molecule type" value="Genomic_DNA"/>
</dbReference>
<evidence type="ECO:0000313" key="7">
    <source>
        <dbReference type="Proteomes" id="UP000014978"/>
    </source>
</evidence>
<dbReference type="InterPro" id="IPR009057">
    <property type="entry name" value="Homeodomain-like_sf"/>
</dbReference>
<dbReference type="STRING" id="1358809.S7WDX2"/>
<dbReference type="GO" id="GO:0005634">
    <property type="term" value="C:nucleus"/>
    <property type="evidence" value="ECO:0007669"/>
    <property type="project" value="UniProtKB-SubCell"/>
</dbReference>
<dbReference type="SUPFAM" id="SSF46689">
    <property type="entry name" value="Homeodomain-like"/>
    <property type="match status" value="1"/>
</dbReference>
<keyword evidence="2 4" id="KW-0371">Homeobox</keyword>
<accession>S7WDX2</accession>
<proteinExistence type="predicted"/>
<evidence type="ECO:0000256" key="3">
    <source>
        <dbReference type="ARBA" id="ARBA00023242"/>
    </source>
</evidence>
<dbReference type="PROSITE" id="PS50071">
    <property type="entry name" value="HOMEOBOX_2"/>
    <property type="match status" value="1"/>
</dbReference>